<evidence type="ECO:0000313" key="1">
    <source>
        <dbReference type="EMBL" id="RPH29252.1"/>
    </source>
</evidence>
<dbReference type="AlphaFoldDB" id="A0A3N5EDU9"/>
<sequence length="196" mass="22454">MNVNECYCNGAFLLQDEIKKSNHSWYVERKKGQSLNIYELGVVAFLASGVVSIYNKKTDLLIVEFQAPCIIGLLALKYPEESFYVVTKTTCQIHSIKLEDVRKIIVDKKLWGAVFNIISAHLYHYTKIECIFNKKSAMDIVLESINYINELSPGSRKNISLYNFILSRCTMSRSAIYNEIKKLGLEKTIINRGIIK</sequence>
<keyword evidence="2" id="KW-1185">Reference proteome</keyword>
<evidence type="ECO:0008006" key="3">
    <source>
        <dbReference type="Google" id="ProtNLM"/>
    </source>
</evidence>
<proteinExistence type="predicted"/>
<dbReference type="Proteomes" id="UP000268615">
    <property type="component" value="Unassembled WGS sequence"/>
</dbReference>
<evidence type="ECO:0000313" key="2">
    <source>
        <dbReference type="Proteomes" id="UP000268615"/>
    </source>
</evidence>
<organism evidence="1 2">
    <name type="scientific">Buttiauxella warmboldiae</name>
    <dbReference type="NCBI Taxonomy" id="82993"/>
    <lineage>
        <taxon>Bacteria</taxon>
        <taxon>Pseudomonadati</taxon>
        <taxon>Pseudomonadota</taxon>
        <taxon>Gammaproteobacteria</taxon>
        <taxon>Enterobacterales</taxon>
        <taxon>Enterobacteriaceae</taxon>
        <taxon>Buttiauxella</taxon>
    </lineage>
</organism>
<gene>
    <name evidence="1" type="ORF">EHN07_06270</name>
</gene>
<dbReference type="EMBL" id="RPOH01000021">
    <property type="protein sequence ID" value="RPH29252.1"/>
    <property type="molecule type" value="Genomic_DNA"/>
</dbReference>
<name>A0A3N5EDU9_9ENTR</name>
<dbReference type="InterPro" id="IPR018490">
    <property type="entry name" value="cNMP-bd_dom_sf"/>
</dbReference>
<accession>A0A3N5EDU9</accession>
<protein>
    <recommendedName>
        <fullName evidence="3">IprA winged helix-turn-helix domain-containing protein</fullName>
    </recommendedName>
</protein>
<dbReference type="SUPFAM" id="SSF51206">
    <property type="entry name" value="cAMP-binding domain-like"/>
    <property type="match status" value="1"/>
</dbReference>
<comment type="caution">
    <text evidence="1">The sequence shown here is derived from an EMBL/GenBank/DDBJ whole genome shotgun (WGS) entry which is preliminary data.</text>
</comment>
<dbReference type="OrthoDB" id="6504476at2"/>
<dbReference type="RefSeq" id="WP_124023323.1">
    <property type="nucleotide sequence ID" value="NZ_RPOH01000021.1"/>
</dbReference>
<reference evidence="1 2" key="1">
    <citation type="submission" date="2018-11" db="EMBL/GenBank/DDBJ databases">
        <title>Draft genome sequence of Buttiauxella warmboldiae CCUG 35512.</title>
        <authorList>
            <person name="Salva-Serra F."/>
            <person name="Marathe N."/>
            <person name="Moore E."/>
            <person name="Svensson L."/>
            <person name="Engstrom-Jakobsson H."/>
        </authorList>
    </citation>
    <scope>NUCLEOTIDE SEQUENCE [LARGE SCALE GENOMIC DNA]</scope>
    <source>
        <strain evidence="1 2">CCUG 35512</strain>
    </source>
</reference>